<dbReference type="Proteomes" id="UP000195160">
    <property type="component" value="Unassembled WGS sequence"/>
</dbReference>
<comment type="caution">
    <text evidence="1">The sequence shown here is derived from an EMBL/GenBank/DDBJ whole genome shotgun (WGS) entry which is preliminary data.</text>
</comment>
<reference evidence="1 2" key="1">
    <citation type="submission" date="2016-10" db="EMBL/GenBank/DDBJ databases">
        <title>Comparative genomics of Bacillus thuringiensis reveals a path to pathogens against multiple invertebrate hosts.</title>
        <authorList>
            <person name="Zheng J."/>
            <person name="Gao Q."/>
            <person name="Liu H."/>
            <person name="Peng D."/>
            <person name="Ruan L."/>
            <person name="Sun M."/>
        </authorList>
    </citation>
    <scope>NUCLEOTIDE SEQUENCE [LARGE SCALE GENOMIC DNA]</scope>
    <source>
        <strain evidence="1">T30001</strain>
    </source>
</reference>
<sequence>MLTVTDPYESSLVTPLGKFKADTFLKQNYSGIGHPSDKIVLNQDVYRWSDYGKPSDLDYYEFSFPDNPELGTRIVAAGYFKNLAAQGKSGSVLIDNINLYIMK</sequence>
<protein>
    <submittedName>
        <fullName evidence="1">Uncharacterized protein</fullName>
    </submittedName>
</protein>
<organism evidence="1 2">
    <name type="scientific">Bacillus thuringiensis subsp. medellin</name>
    <dbReference type="NCBI Taxonomy" id="79672"/>
    <lineage>
        <taxon>Bacteria</taxon>
        <taxon>Bacillati</taxon>
        <taxon>Bacillota</taxon>
        <taxon>Bacilli</taxon>
        <taxon>Bacillales</taxon>
        <taxon>Bacillaceae</taxon>
        <taxon>Bacillus</taxon>
        <taxon>Bacillus cereus group</taxon>
    </lineage>
</organism>
<accession>A0A9X6R7Z4</accession>
<evidence type="ECO:0000313" key="2">
    <source>
        <dbReference type="Proteomes" id="UP000195160"/>
    </source>
</evidence>
<proteinExistence type="predicted"/>
<dbReference type="EMBL" id="MOOV01000292">
    <property type="protein sequence ID" value="OUB82182.1"/>
    <property type="molecule type" value="Genomic_DNA"/>
</dbReference>
<dbReference type="RefSeq" id="WP_088071703.1">
    <property type="nucleotide sequence ID" value="NZ_MOOV01000292.1"/>
</dbReference>
<name>A0A9X6R7Z4_BACTV</name>
<evidence type="ECO:0000313" key="1">
    <source>
        <dbReference type="EMBL" id="OUB82182.1"/>
    </source>
</evidence>
<gene>
    <name evidence="1" type="ORF">BK784_38785</name>
</gene>
<dbReference type="AlphaFoldDB" id="A0A9X6R7Z4"/>